<protein>
    <recommendedName>
        <fullName evidence="3">Carbon monoxide dehydrogenase subunit G</fullName>
    </recommendedName>
</protein>
<gene>
    <name evidence="1" type="ORF">OSCT_3089</name>
</gene>
<proteinExistence type="predicted"/>
<comment type="caution">
    <text evidence="1">The sequence shown here is derived from an EMBL/GenBank/DDBJ whole genome shotgun (WGS) entry which is preliminary data.</text>
</comment>
<dbReference type="InterPro" id="IPR018971">
    <property type="entry name" value="DUF1997"/>
</dbReference>
<dbReference type="Gene3D" id="3.30.530.20">
    <property type="match status" value="1"/>
</dbReference>
<dbReference type="HOGENOM" id="CLU_1601054_0_0_0"/>
<evidence type="ECO:0008006" key="3">
    <source>
        <dbReference type="Google" id="ProtNLM"/>
    </source>
</evidence>
<keyword evidence="2" id="KW-1185">Reference proteome</keyword>
<reference evidence="1 2" key="1">
    <citation type="journal article" date="2011" name="J. Bacteriol.">
        <title>Draft genome sequence of the anoxygenic filamentous phototrophic bacterium Oscillochloris trichoides subsp. DG-6.</title>
        <authorList>
            <person name="Kuznetsov B.B."/>
            <person name="Ivanovsky R.N."/>
            <person name="Keppen O.I."/>
            <person name="Sukhacheva M.V."/>
            <person name="Bumazhkin B.K."/>
            <person name="Patutina E.O."/>
            <person name="Beletsky A.V."/>
            <person name="Mardanov A.V."/>
            <person name="Baslerov R.V."/>
            <person name="Panteleeva A.N."/>
            <person name="Kolganova T.V."/>
            <person name="Ravin N.V."/>
            <person name="Skryabin K.G."/>
        </authorList>
    </citation>
    <scope>NUCLEOTIDE SEQUENCE [LARGE SCALE GENOMIC DNA]</scope>
    <source>
        <strain evidence="1 2">DG-6</strain>
    </source>
</reference>
<evidence type="ECO:0000313" key="2">
    <source>
        <dbReference type="Proteomes" id="UP000054010"/>
    </source>
</evidence>
<name>E1IID8_9CHLR</name>
<dbReference type="AlphaFoldDB" id="E1IID8"/>
<dbReference type="Pfam" id="PF09366">
    <property type="entry name" value="DUF1997"/>
    <property type="match status" value="1"/>
</dbReference>
<evidence type="ECO:0000313" key="1">
    <source>
        <dbReference type="EMBL" id="EFO79013.1"/>
    </source>
</evidence>
<dbReference type="EMBL" id="ADVR01000133">
    <property type="protein sequence ID" value="EFO79013.1"/>
    <property type="molecule type" value="Genomic_DNA"/>
</dbReference>
<sequence>MHTFRFAAPLDLAYEYFCDVPAVFSLLPDALEVYPYATDRYRLVVGATDGHGHTMAGVFDLITIHEPGEVIRVVPDEHGPPINMPGLIFSGFLAAEAVFNPDHQGTSVEYSVHIEMDIPIPSMLRMMPHHVLQNLGEKGMELKMNHMITGFTRSVTNDFHKWVRGG</sequence>
<dbReference type="Proteomes" id="UP000054010">
    <property type="component" value="Unassembled WGS sequence"/>
</dbReference>
<accession>E1IID8</accession>
<dbReference type="SUPFAM" id="SSF55961">
    <property type="entry name" value="Bet v1-like"/>
    <property type="match status" value="1"/>
</dbReference>
<dbReference type="InterPro" id="IPR023393">
    <property type="entry name" value="START-like_dom_sf"/>
</dbReference>
<organism evidence="1 2">
    <name type="scientific">Oscillochloris trichoides DG-6</name>
    <dbReference type="NCBI Taxonomy" id="765420"/>
    <lineage>
        <taxon>Bacteria</taxon>
        <taxon>Bacillati</taxon>
        <taxon>Chloroflexota</taxon>
        <taxon>Chloroflexia</taxon>
        <taxon>Chloroflexales</taxon>
        <taxon>Chloroflexineae</taxon>
        <taxon>Oscillochloridaceae</taxon>
        <taxon>Oscillochloris</taxon>
    </lineage>
</organism>